<evidence type="ECO:0000313" key="2">
    <source>
        <dbReference type="Proteomes" id="UP001165960"/>
    </source>
</evidence>
<proteinExistence type="predicted"/>
<comment type="caution">
    <text evidence="1">The sequence shown here is derived from an EMBL/GenBank/DDBJ whole genome shotgun (WGS) entry which is preliminary data.</text>
</comment>
<keyword evidence="2" id="KW-1185">Reference proteome</keyword>
<gene>
    <name evidence="1" type="ORF">DSO57_1017894</name>
</gene>
<dbReference type="EMBL" id="QTSX02000076">
    <property type="protein sequence ID" value="KAJ9088953.1"/>
    <property type="molecule type" value="Genomic_DNA"/>
</dbReference>
<accession>A0ACC2UQ34</accession>
<organism evidence="1 2">
    <name type="scientific">Entomophthora muscae</name>
    <dbReference type="NCBI Taxonomy" id="34485"/>
    <lineage>
        <taxon>Eukaryota</taxon>
        <taxon>Fungi</taxon>
        <taxon>Fungi incertae sedis</taxon>
        <taxon>Zoopagomycota</taxon>
        <taxon>Entomophthoromycotina</taxon>
        <taxon>Entomophthoromycetes</taxon>
        <taxon>Entomophthorales</taxon>
        <taxon>Entomophthoraceae</taxon>
        <taxon>Entomophthora</taxon>
    </lineage>
</organism>
<name>A0ACC2UQ34_9FUNG</name>
<dbReference type="Proteomes" id="UP001165960">
    <property type="component" value="Unassembled WGS sequence"/>
</dbReference>
<reference evidence="1" key="1">
    <citation type="submission" date="2022-04" db="EMBL/GenBank/DDBJ databases">
        <title>Genome of the entomopathogenic fungus Entomophthora muscae.</title>
        <authorList>
            <person name="Elya C."/>
            <person name="Lovett B.R."/>
            <person name="Lee E."/>
            <person name="Macias A.M."/>
            <person name="Hajek A.E."/>
            <person name="De Bivort B.L."/>
            <person name="Kasson M.T."/>
            <person name="De Fine Licht H.H."/>
            <person name="Stajich J.E."/>
        </authorList>
    </citation>
    <scope>NUCLEOTIDE SEQUENCE</scope>
    <source>
        <strain evidence="1">Berkeley</strain>
    </source>
</reference>
<sequence>MRVYASFGENFYVRVLAELSKVPEGHPAPQLVYLNMTLALTNYPGHFPTDQNISEIGLEFWHALSEGVLEHSEGKCDSSDVSILLNTVITQLVTVIHSKIMFPAVEELQTWDNDEFNIFRIYRRDAGDILSDAMYILKTPYPLYYFDLAINTVLSLTSEQATGEDHWQGLEATFFLLRKLSYMVMPDELNPKIIQLFSEDVLGRVLDTNLTTACSAFNNKYLKLQALKMCGDFAKFFKKDQRVLSSITHQIVCAFSVPELKSPATSAFRDICETASLELTFSVEAMITTLTSLQNHLDPPELQRMLESVACLVTSANGPDELIPARLQAMSQFIIESQEMLLQSLQSTPDERIVECTVDNFRSLIACCDGARTGSRAQDVGAVRCPTPAEIPYTERVFLVTSHTLELLGHNEAVSTALSSFLDAGLKLSGYPTPFSFPLEPLLQLLGAGYTRHTLSAYLDTIRQVVQTYAIKAPSPDDPDQLNIVQDLARISSTSIDITLQKLTNPSRVDELPDLTIGLADFLAKLINMAPHSFLMLPEAAHHAIINFGILGLTSQDRQIIRVMSTFLNELFIMEKREAQYARALQLNAPVHGLMVQTYGYQLLRQILQCIGSTMPRSYLGLIIEMFRKFLSVHHQEAATWLPSILSEEGFPSTHIDIETKQKFSRAFLRASNNSMHFKSLVNHFSQMCWALFPASSLDVIFS</sequence>
<protein>
    <submittedName>
        <fullName evidence="1">Uncharacterized protein</fullName>
    </submittedName>
</protein>
<evidence type="ECO:0000313" key="1">
    <source>
        <dbReference type="EMBL" id="KAJ9088953.1"/>
    </source>
</evidence>